<dbReference type="SUPFAM" id="SSF52540">
    <property type="entry name" value="P-loop containing nucleoside triphosphate hydrolases"/>
    <property type="match status" value="2"/>
</dbReference>
<evidence type="ECO:0000256" key="1">
    <source>
        <dbReference type="ARBA" id="ARBA00004141"/>
    </source>
</evidence>
<evidence type="ECO:0000256" key="7">
    <source>
        <dbReference type="ARBA" id="ARBA00022989"/>
    </source>
</evidence>
<keyword evidence="8" id="KW-0472">Membrane</keyword>
<dbReference type="InterPro" id="IPR017871">
    <property type="entry name" value="ABC_transporter-like_CS"/>
</dbReference>
<evidence type="ECO:0000256" key="5">
    <source>
        <dbReference type="ARBA" id="ARBA00022741"/>
    </source>
</evidence>
<dbReference type="InterPro" id="IPR003439">
    <property type="entry name" value="ABC_transporter-like_ATP-bd"/>
</dbReference>
<dbReference type="Proteomes" id="UP000759131">
    <property type="component" value="Unassembled WGS sequence"/>
</dbReference>
<keyword evidence="11" id="KW-1185">Reference proteome</keyword>
<accession>A0A7R9PXC7</accession>
<evidence type="ECO:0000313" key="10">
    <source>
        <dbReference type="EMBL" id="CAD7624436.1"/>
    </source>
</evidence>
<comment type="similarity">
    <text evidence="2">Belongs to the ABC transporter superfamily. ABCG family. Eye pigment precursor importer (TC 3.A.1.204) subfamily.</text>
</comment>
<dbReference type="PROSITE" id="PS00211">
    <property type="entry name" value="ABC_TRANSPORTER_1"/>
    <property type="match status" value="2"/>
</dbReference>
<keyword evidence="6" id="KW-0067">ATP-binding</keyword>
<gene>
    <name evidence="10" type="ORF">OSB1V03_LOCUS4881</name>
</gene>
<dbReference type="EMBL" id="OC856897">
    <property type="protein sequence ID" value="CAD7624436.1"/>
    <property type="molecule type" value="Genomic_DNA"/>
</dbReference>
<dbReference type="GO" id="GO:0016887">
    <property type="term" value="F:ATP hydrolysis activity"/>
    <property type="evidence" value="ECO:0007669"/>
    <property type="project" value="InterPro"/>
</dbReference>
<dbReference type="OrthoDB" id="6489438at2759"/>
<proteinExistence type="inferred from homology"/>
<evidence type="ECO:0000256" key="2">
    <source>
        <dbReference type="ARBA" id="ARBA00005814"/>
    </source>
</evidence>
<name>A0A7R9PXC7_9ACAR</name>
<evidence type="ECO:0000256" key="3">
    <source>
        <dbReference type="ARBA" id="ARBA00022448"/>
    </source>
</evidence>
<dbReference type="InterPro" id="IPR003593">
    <property type="entry name" value="AAA+_ATPase"/>
</dbReference>
<reference evidence="10" key="1">
    <citation type="submission" date="2020-11" db="EMBL/GenBank/DDBJ databases">
        <authorList>
            <person name="Tran Van P."/>
        </authorList>
    </citation>
    <scope>NUCLEOTIDE SEQUENCE</scope>
</reference>
<keyword evidence="7" id="KW-1133">Transmembrane helix</keyword>
<keyword evidence="3" id="KW-0813">Transport</keyword>
<evidence type="ECO:0000259" key="9">
    <source>
        <dbReference type="PROSITE" id="PS50893"/>
    </source>
</evidence>
<evidence type="ECO:0000256" key="6">
    <source>
        <dbReference type="ARBA" id="ARBA00022840"/>
    </source>
</evidence>
<dbReference type="PANTHER" id="PTHR48041:SF91">
    <property type="entry name" value="ABC TRANSPORTER G FAMILY MEMBER 28"/>
    <property type="match status" value="1"/>
</dbReference>
<feature type="non-terminal residue" evidence="10">
    <location>
        <position position="751"/>
    </location>
</feature>
<dbReference type="PANTHER" id="PTHR48041">
    <property type="entry name" value="ABC TRANSPORTER G FAMILY MEMBER 28"/>
    <property type="match status" value="1"/>
</dbReference>
<dbReference type="GO" id="GO:0016020">
    <property type="term" value="C:membrane"/>
    <property type="evidence" value="ECO:0007669"/>
    <property type="project" value="UniProtKB-SubCell"/>
</dbReference>
<dbReference type="Pfam" id="PF00005">
    <property type="entry name" value="ABC_tran"/>
    <property type="match status" value="2"/>
</dbReference>
<protein>
    <recommendedName>
        <fullName evidence="9">ABC transporter domain-containing protein</fullName>
    </recommendedName>
</protein>
<organism evidence="10">
    <name type="scientific">Medioppia subpectinata</name>
    <dbReference type="NCBI Taxonomy" id="1979941"/>
    <lineage>
        <taxon>Eukaryota</taxon>
        <taxon>Metazoa</taxon>
        <taxon>Ecdysozoa</taxon>
        <taxon>Arthropoda</taxon>
        <taxon>Chelicerata</taxon>
        <taxon>Arachnida</taxon>
        <taxon>Acari</taxon>
        <taxon>Acariformes</taxon>
        <taxon>Sarcoptiformes</taxon>
        <taxon>Oribatida</taxon>
        <taxon>Brachypylina</taxon>
        <taxon>Oppioidea</taxon>
        <taxon>Oppiidae</taxon>
        <taxon>Medioppia</taxon>
    </lineage>
</organism>
<dbReference type="InterPro" id="IPR050352">
    <property type="entry name" value="ABCG_transporters"/>
</dbReference>
<keyword evidence="4" id="KW-0812">Transmembrane</keyword>
<feature type="domain" description="ABC transporter" evidence="9">
    <location>
        <begin position="490"/>
        <end position="730"/>
    </location>
</feature>
<comment type="subcellular location">
    <subcellularLocation>
        <location evidence="1">Membrane</location>
        <topology evidence="1">Multi-pass membrane protein</topology>
    </subcellularLocation>
</comment>
<dbReference type="GO" id="GO:0005524">
    <property type="term" value="F:ATP binding"/>
    <property type="evidence" value="ECO:0007669"/>
    <property type="project" value="UniProtKB-KW"/>
</dbReference>
<dbReference type="GO" id="GO:0042626">
    <property type="term" value="F:ATPase-coupled transmembrane transporter activity"/>
    <property type="evidence" value="ECO:0007669"/>
    <property type="project" value="TreeGrafter"/>
</dbReference>
<dbReference type="InterPro" id="IPR027417">
    <property type="entry name" value="P-loop_NTPase"/>
</dbReference>
<dbReference type="AlphaFoldDB" id="A0A7R9PXC7"/>
<dbReference type="Gene3D" id="3.40.50.300">
    <property type="entry name" value="P-loop containing nucleotide triphosphate hydrolases"/>
    <property type="match status" value="2"/>
</dbReference>
<feature type="domain" description="ABC transporter" evidence="9">
    <location>
        <begin position="87"/>
        <end position="335"/>
    </location>
</feature>
<dbReference type="PROSITE" id="PS50893">
    <property type="entry name" value="ABC_TRANSPORTER_2"/>
    <property type="match status" value="2"/>
</dbReference>
<dbReference type="EMBL" id="CAJPIZ010002322">
    <property type="protein sequence ID" value="CAG2104866.1"/>
    <property type="molecule type" value="Genomic_DNA"/>
</dbReference>
<dbReference type="SMART" id="SM00382">
    <property type="entry name" value="AAA"/>
    <property type="match status" value="2"/>
</dbReference>
<evidence type="ECO:0000256" key="4">
    <source>
        <dbReference type="ARBA" id="ARBA00022692"/>
    </source>
</evidence>
<keyword evidence="5" id="KW-0547">Nucleotide-binding</keyword>
<evidence type="ECO:0000313" key="11">
    <source>
        <dbReference type="Proteomes" id="UP000759131"/>
    </source>
</evidence>
<evidence type="ECO:0000256" key="8">
    <source>
        <dbReference type="ARBA" id="ARBA00023136"/>
    </source>
</evidence>
<sequence>MRTFNLIIFGHIHAYDMHFMCKLCLRGQLLCAGTGLGHDGRVDSKPAFIETQRQVVAEACVTAYKSVYCTVFDSETSAAMSCNDYAIAWIDLGVKYRSLFARNERIVLNGLSGGSELGAMTAVMGPSGAGLTSLLMCFAGVMSGPLMTSSGDSSGDRESAIRVSRDRKIRTAFIGLNEKDFLIMGLTAKQNMIYASKLKNSSEEHFSHEKNVSAIMSSLMIADTIDTKTGRCSGGELKRLAIAVELTALHKPNLILCDEPTTGLDNNIAEMVMQSLKSLCQKHNISIIASIHQPNTDILQMCDKLYVLAKGGECVYWGPPSALSPHLHTCGIVLNENQVPIETLITIASKGLSDQNVRQLRDQTTRQFNHEFRDIIVDKTKPKLIKHNKSHPKVWTMKICLDFSQKIFERNISLQMERTGNQFTNHDIYGFIGLNVGQFNDCVVIDSREEAKNHTSCLDQLDSDNKAYDNTGIAVVPQLDDIIASKALSIAWIDLTLKVDKTLNSSEKVILRTIKGFVEFGSLTALMGPSGAGKTSLLRALNGMNKTLITKQSEIYLNGKMKITACFIAQDQREHIMAGMTTRQTIIYASKLKNCDTNSNVDHESIADKLMSELCLNDISAINVENCSSGQQKRIVIAMEMTAEIKPNLICVDEPTSGVDSYSAILMIKCFKRLSRKHNISMIASIHQPNLEILMLFDMLYILAKGGVAVYSGPPRGLRSHLDQCNIQCNENQISIEVLIKLSANGFSDEK</sequence>